<evidence type="ECO:0000256" key="8">
    <source>
        <dbReference type="ARBA" id="ARBA00022741"/>
    </source>
</evidence>
<evidence type="ECO:0000256" key="1">
    <source>
        <dbReference type="ARBA" id="ARBA00004651"/>
    </source>
</evidence>
<evidence type="ECO:0000256" key="7">
    <source>
        <dbReference type="ARBA" id="ARBA00022723"/>
    </source>
</evidence>
<dbReference type="SUPFAM" id="SSF81653">
    <property type="entry name" value="Calcium ATPase, transduction domain A"/>
    <property type="match status" value="1"/>
</dbReference>
<dbReference type="PANTHER" id="PTHR43079:SF1">
    <property type="entry name" value="CADMIUM_ZINC-TRANSPORTING ATPASE HMA1, CHLOROPLASTIC-RELATED"/>
    <property type="match status" value="1"/>
</dbReference>
<dbReference type="InterPro" id="IPR027256">
    <property type="entry name" value="P-typ_ATPase_IB"/>
</dbReference>
<dbReference type="InterPro" id="IPR036412">
    <property type="entry name" value="HAD-like_sf"/>
</dbReference>
<dbReference type="InterPro" id="IPR059000">
    <property type="entry name" value="ATPase_P-type_domA"/>
</dbReference>
<keyword evidence="9 15" id="KW-0067">ATP-binding</keyword>
<dbReference type="RefSeq" id="WP_273000297.1">
    <property type="nucleotide sequence ID" value="NZ_PEBV01000020.1"/>
</dbReference>
<evidence type="ECO:0000256" key="10">
    <source>
        <dbReference type="ARBA" id="ARBA00022842"/>
    </source>
</evidence>
<dbReference type="SUPFAM" id="SSF56784">
    <property type="entry name" value="HAD-like"/>
    <property type="match status" value="1"/>
</dbReference>
<dbReference type="SFLD" id="SFLDS00003">
    <property type="entry name" value="Haloacid_Dehalogenase"/>
    <property type="match status" value="1"/>
</dbReference>
<evidence type="ECO:0000259" key="16">
    <source>
        <dbReference type="Pfam" id="PF00122"/>
    </source>
</evidence>
<dbReference type="Pfam" id="PF00122">
    <property type="entry name" value="E1-E2_ATPase"/>
    <property type="match status" value="1"/>
</dbReference>
<dbReference type="Gene3D" id="3.40.1110.10">
    <property type="entry name" value="Calcium-transporting ATPase, cytoplasmic domain N"/>
    <property type="match status" value="1"/>
</dbReference>
<evidence type="ECO:0000256" key="5">
    <source>
        <dbReference type="ARBA" id="ARBA00022553"/>
    </source>
</evidence>
<dbReference type="FunFam" id="2.70.150.10:FF:000002">
    <property type="entry name" value="Copper-transporting ATPase 1, putative"/>
    <property type="match status" value="1"/>
</dbReference>
<dbReference type="PRINTS" id="PR00941">
    <property type="entry name" value="CDATPASE"/>
</dbReference>
<keyword evidence="14 15" id="KW-0472">Membrane</keyword>
<dbReference type="AlphaFoldDB" id="A0A2T5G9Q6"/>
<keyword evidence="10" id="KW-0460">Magnesium</keyword>
<reference evidence="17 18" key="1">
    <citation type="submission" date="2017-08" db="EMBL/GenBank/DDBJ databases">
        <title>Burning lignite coal seam in the remote Altai Mountains harbors a hydrogen-driven thermophilic microbial community.</title>
        <authorList>
            <person name="Kadnikov V.V."/>
            <person name="Mardanov A.V."/>
            <person name="Ivasenko D."/>
            <person name="Beletsky A.V."/>
            <person name="Karnachuk O.V."/>
            <person name="Ravin N.V."/>
        </authorList>
    </citation>
    <scope>NUCLEOTIDE SEQUENCE [LARGE SCALE GENOMIC DNA]</scope>
    <source>
        <strain evidence="17">AL33</strain>
    </source>
</reference>
<feature type="transmembrane region" description="Helical" evidence="15">
    <location>
        <begin position="605"/>
        <end position="624"/>
    </location>
</feature>
<name>A0A2T5G9Q6_HYDSH</name>
<evidence type="ECO:0000256" key="2">
    <source>
        <dbReference type="ARBA" id="ARBA00006024"/>
    </source>
</evidence>
<dbReference type="NCBIfam" id="TIGR01525">
    <property type="entry name" value="ATPase-IB_hvy"/>
    <property type="match status" value="1"/>
</dbReference>
<feature type="transmembrane region" description="Helical" evidence="15">
    <location>
        <begin position="50"/>
        <end position="73"/>
    </location>
</feature>
<organism evidence="17 18">
    <name type="scientific">Hydrogenibacillus schlegelii</name>
    <name type="common">Bacillus schlegelii</name>
    <dbReference type="NCBI Taxonomy" id="1484"/>
    <lineage>
        <taxon>Bacteria</taxon>
        <taxon>Bacillati</taxon>
        <taxon>Bacillota</taxon>
        <taxon>Bacilli</taxon>
        <taxon>Bacillales</taxon>
        <taxon>Bacillales Family X. Incertae Sedis</taxon>
        <taxon>Hydrogenibacillus</taxon>
    </lineage>
</organism>
<comment type="similarity">
    <text evidence="2 15">Belongs to the cation transport ATPase (P-type) (TC 3.A.3) family. Type IB subfamily.</text>
</comment>
<dbReference type="GO" id="GO:0005886">
    <property type="term" value="C:plasma membrane"/>
    <property type="evidence" value="ECO:0007669"/>
    <property type="project" value="UniProtKB-SubCell"/>
</dbReference>
<dbReference type="PROSITE" id="PS00154">
    <property type="entry name" value="ATPASE_E1_E2"/>
    <property type="match status" value="1"/>
</dbReference>
<feature type="transmembrane region" description="Helical" evidence="15">
    <location>
        <begin position="94"/>
        <end position="112"/>
    </location>
</feature>
<dbReference type="InterPro" id="IPR023214">
    <property type="entry name" value="HAD_sf"/>
</dbReference>
<evidence type="ECO:0000256" key="4">
    <source>
        <dbReference type="ARBA" id="ARBA00022475"/>
    </source>
</evidence>
<dbReference type="PROSITE" id="PS01229">
    <property type="entry name" value="COF_2"/>
    <property type="match status" value="1"/>
</dbReference>
<keyword evidence="4 15" id="KW-1003">Cell membrane</keyword>
<accession>A0A2T5G9Q6</accession>
<dbReference type="GO" id="GO:0046872">
    <property type="term" value="F:metal ion binding"/>
    <property type="evidence" value="ECO:0007669"/>
    <property type="project" value="UniProtKB-KW"/>
</dbReference>
<evidence type="ECO:0000256" key="9">
    <source>
        <dbReference type="ARBA" id="ARBA00022840"/>
    </source>
</evidence>
<dbReference type="GO" id="GO:0019829">
    <property type="term" value="F:ATPase-coupled monoatomic cation transmembrane transporter activity"/>
    <property type="evidence" value="ECO:0007669"/>
    <property type="project" value="InterPro"/>
</dbReference>
<proteinExistence type="inferred from homology"/>
<dbReference type="SUPFAM" id="SSF81665">
    <property type="entry name" value="Calcium ATPase, transmembrane domain M"/>
    <property type="match status" value="1"/>
</dbReference>
<keyword evidence="13" id="KW-0406">Ion transport</keyword>
<feature type="domain" description="P-type ATPase A" evidence="16">
    <location>
        <begin position="147"/>
        <end position="246"/>
    </location>
</feature>
<dbReference type="CDD" id="cd07551">
    <property type="entry name" value="P-type_ATPase_HM_ZosA_PfeT-like"/>
    <property type="match status" value="1"/>
</dbReference>
<evidence type="ECO:0000256" key="12">
    <source>
        <dbReference type="ARBA" id="ARBA00022989"/>
    </source>
</evidence>
<feature type="transmembrane region" description="Helical" evidence="15">
    <location>
        <begin position="266"/>
        <end position="286"/>
    </location>
</feature>
<dbReference type="NCBIfam" id="TIGR01511">
    <property type="entry name" value="ATPase-IB1_Cu"/>
    <property type="match status" value="1"/>
</dbReference>
<dbReference type="SFLD" id="SFLDG00002">
    <property type="entry name" value="C1.7:_P-type_atpase_like"/>
    <property type="match status" value="1"/>
</dbReference>
<comment type="subcellular location">
    <subcellularLocation>
        <location evidence="1">Cell membrane</location>
        <topology evidence="1">Multi-pass membrane protein</topology>
    </subcellularLocation>
</comment>
<keyword evidence="6 15" id="KW-0812">Transmembrane</keyword>
<dbReference type="GO" id="GO:0016887">
    <property type="term" value="F:ATP hydrolysis activity"/>
    <property type="evidence" value="ECO:0007669"/>
    <property type="project" value="InterPro"/>
</dbReference>
<keyword evidence="11" id="KW-1278">Translocase</keyword>
<comment type="caution">
    <text evidence="17">The sequence shown here is derived from an EMBL/GenBank/DDBJ whole genome shotgun (WGS) entry which is preliminary data.</text>
</comment>
<keyword evidence="12 15" id="KW-1133">Transmembrane helix</keyword>
<evidence type="ECO:0000313" key="18">
    <source>
        <dbReference type="Proteomes" id="UP000244180"/>
    </source>
</evidence>
<evidence type="ECO:0000256" key="3">
    <source>
        <dbReference type="ARBA" id="ARBA00022448"/>
    </source>
</evidence>
<dbReference type="InterPro" id="IPR051949">
    <property type="entry name" value="Cation_Transport_ATPase"/>
</dbReference>
<dbReference type="Gene3D" id="2.70.150.10">
    <property type="entry name" value="Calcium-transporting ATPase, cytoplasmic transduction domain A"/>
    <property type="match status" value="1"/>
</dbReference>
<dbReference type="SFLD" id="SFLDF00027">
    <property type="entry name" value="p-type_atpase"/>
    <property type="match status" value="1"/>
</dbReference>
<dbReference type="InterPro" id="IPR044492">
    <property type="entry name" value="P_typ_ATPase_HD_dom"/>
</dbReference>
<feature type="transmembrane region" description="Helical" evidence="15">
    <location>
        <begin position="298"/>
        <end position="321"/>
    </location>
</feature>
<keyword evidence="8 15" id="KW-0547">Nucleotide-binding</keyword>
<protein>
    <submittedName>
        <fullName evidence="17">Lead, cadmium, zinc and mercury transporting ATPase</fullName>
    </submittedName>
</protein>
<dbReference type="InterPro" id="IPR008250">
    <property type="entry name" value="ATPase_P-typ_transduc_dom_A_sf"/>
</dbReference>
<dbReference type="EMBL" id="PEBV01000020">
    <property type="protein sequence ID" value="PTQ52907.1"/>
    <property type="molecule type" value="Genomic_DNA"/>
</dbReference>
<dbReference type="NCBIfam" id="TIGR01494">
    <property type="entry name" value="ATPase_P-type"/>
    <property type="match status" value="1"/>
</dbReference>
<evidence type="ECO:0000256" key="13">
    <source>
        <dbReference type="ARBA" id="ARBA00023065"/>
    </source>
</evidence>
<dbReference type="InterPro" id="IPR001757">
    <property type="entry name" value="P_typ_ATPase"/>
</dbReference>
<gene>
    <name evidence="17" type="ORF">HSCHL_2540</name>
</gene>
<dbReference type="GO" id="GO:0005524">
    <property type="term" value="F:ATP binding"/>
    <property type="evidence" value="ECO:0007669"/>
    <property type="project" value="UniProtKB-UniRule"/>
</dbReference>
<evidence type="ECO:0000313" key="17">
    <source>
        <dbReference type="EMBL" id="PTQ52907.1"/>
    </source>
</evidence>
<dbReference type="PANTHER" id="PTHR43079">
    <property type="entry name" value="PROBABLE CADMIUM/ZINC-TRANSPORTING ATPASE HMA1"/>
    <property type="match status" value="1"/>
</dbReference>
<evidence type="ECO:0000256" key="11">
    <source>
        <dbReference type="ARBA" id="ARBA00022967"/>
    </source>
</evidence>
<dbReference type="Gene3D" id="3.40.50.1000">
    <property type="entry name" value="HAD superfamily/HAD-like"/>
    <property type="match status" value="1"/>
</dbReference>
<sequence length="650" mass="68780">MIEAKDQDWAAGCACRPKAGATDRGAGGRAGWWAAYGELVLALGSGALTAAAWALQASGAGAEAVVPLFLLAYAVGGYHKARAGLSLLFHQKKLGVDVLMILAAAAAAATGYWTEGAVLIFIFAMSGALETMTLARSRRDLSRLLSLQPETATRLVDGREEIVPIDALDVDDVVLVRPGETVPIDGVVLEGTSSVNQAAITGEAVPVDKAPGDAVYAGTQNTHGALKIRVTQRAEGTLFAKIVRLVREAEESMPPTQRFIDRVEGAYVYGVLAVTILLIVALPTVFHLSWTAALYKAIVFMVVASPCAVVASITPAILAAMSNGARNGLLLKGGAYLESLGRAKVVAFDKTGTITAGRHEVTDVLVADDVDRREWLSRVASAERLSEHPIARAIVAYAEREGVPLFEVDNLEAHAGLGVTVRLGERVLRIGSVVWIGLPDDHPWRAAIRDMEKEGKTFALVEEDGRPTGLIALRDVIRPEAKEAIAALRAMDVRVAMLTGDHRTPAEAIAREVGIDLVYAELLPDDKARIVDELRRKHGTVVMVGDGINDAPALARATVGVAMGAAGSDIALETADVVLMNDQLAKLVHAVRLGRRTERIIKQNLTFAAGVIVLLIAVNFGAALPLPLGVVGHEGSTILVILNALRLLRG</sequence>
<evidence type="ECO:0000256" key="6">
    <source>
        <dbReference type="ARBA" id="ARBA00022692"/>
    </source>
</evidence>
<dbReference type="InterPro" id="IPR018303">
    <property type="entry name" value="ATPase_P-typ_P_site"/>
</dbReference>
<keyword evidence="5" id="KW-0597">Phosphoprotein</keyword>
<keyword evidence="7 15" id="KW-0479">Metal-binding</keyword>
<dbReference type="FunFam" id="3.40.50.1000:FF:000020">
    <property type="entry name" value="Probable cation-transporting P-type ATPase"/>
    <property type="match status" value="1"/>
</dbReference>
<dbReference type="InterPro" id="IPR023299">
    <property type="entry name" value="ATPase_P-typ_cyto_dom_N"/>
</dbReference>
<dbReference type="InterPro" id="IPR023298">
    <property type="entry name" value="ATPase_P-typ_TM_dom_sf"/>
</dbReference>
<keyword evidence="3" id="KW-0813">Transport</keyword>
<evidence type="ECO:0000256" key="15">
    <source>
        <dbReference type="RuleBase" id="RU362081"/>
    </source>
</evidence>
<dbReference type="Pfam" id="PF00702">
    <property type="entry name" value="Hydrolase"/>
    <property type="match status" value="1"/>
</dbReference>
<dbReference type="Proteomes" id="UP000244180">
    <property type="component" value="Unassembled WGS sequence"/>
</dbReference>
<evidence type="ECO:0000256" key="14">
    <source>
        <dbReference type="ARBA" id="ARBA00023136"/>
    </source>
</evidence>
<dbReference type="PRINTS" id="PR00119">
    <property type="entry name" value="CATATPASE"/>
</dbReference>